<keyword evidence="11" id="KW-1185">Reference proteome</keyword>
<evidence type="ECO:0000313" key="10">
    <source>
        <dbReference type="EMBL" id="MCU4974066.1"/>
    </source>
</evidence>
<evidence type="ECO:0000259" key="8">
    <source>
        <dbReference type="PROSITE" id="PS50928"/>
    </source>
</evidence>
<dbReference type="CDD" id="cd06261">
    <property type="entry name" value="TM_PBP2"/>
    <property type="match status" value="1"/>
</dbReference>
<dbReference type="Gene3D" id="1.10.3720.10">
    <property type="entry name" value="MetI-like"/>
    <property type="match status" value="1"/>
</dbReference>
<feature type="transmembrane region" description="Helical" evidence="7">
    <location>
        <begin position="278"/>
        <end position="302"/>
    </location>
</feature>
<keyword evidence="6 7" id="KW-0472">Membrane</keyword>
<evidence type="ECO:0000256" key="1">
    <source>
        <dbReference type="ARBA" id="ARBA00004651"/>
    </source>
</evidence>
<dbReference type="Proteomes" id="UP001321018">
    <property type="component" value="Unassembled WGS sequence"/>
</dbReference>
<comment type="similarity">
    <text evidence="7">Belongs to the binding-protein-dependent transport system permease family.</text>
</comment>
<dbReference type="Pfam" id="PF00528">
    <property type="entry name" value="BPD_transp_1"/>
    <property type="match status" value="1"/>
</dbReference>
<keyword evidence="2 7" id="KW-0813">Transport</keyword>
<keyword evidence="3" id="KW-1003">Cell membrane</keyword>
<dbReference type="EMBL" id="JAOPKA010000020">
    <property type="protein sequence ID" value="MCU4743987.1"/>
    <property type="molecule type" value="Genomic_DNA"/>
</dbReference>
<dbReference type="GO" id="GO:0055085">
    <property type="term" value="P:transmembrane transport"/>
    <property type="evidence" value="ECO:0007669"/>
    <property type="project" value="InterPro"/>
</dbReference>
<accession>A0AAP2Z305</accession>
<dbReference type="Proteomes" id="UP001320972">
    <property type="component" value="Unassembled WGS sequence"/>
</dbReference>
<dbReference type="GO" id="GO:0005886">
    <property type="term" value="C:plasma membrane"/>
    <property type="evidence" value="ECO:0007669"/>
    <property type="project" value="UniProtKB-SubCell"/>
</dbReference>
<gene>
    <name evidence="10" type="ORF">OB955_15155</name>
    <name evidence="9" type="ORF">OB960_21640</name>
</gene>
<evidence type="ECO:0000313" key="12">
    <source>
        <dbReference type="Proteomes" id="UP001321018"/>
    </source>
</evidence>
<dbReference type="PROSITE" id="PS50928">
    <property type="entry name" value="ABC_TM1"/>
    <property type="match status" value="1"/>
</dbReference>
<dbReference type="PANTHER" id="PTHR43163">
    <property type="entry name" value="DIPEPTIDE TRANSPORT SYSTEM PERMEASE PROTEIN DPPB-RELATED"/>
    <property type="match status" value="1"/>
</dbReference>
<feature type="transmembrane region" description="Helical" evidence="7">
    <location>
        <begin position="85"/>
        <end position="110"/>
    </location>
</feature>
<reference evidence="9 11" key="1">
    <citation type="submission" date="2022-09" db="EMBL/GenBank/DDBJ databases">
        <title>Enrichment on poylsaccharides allowed isolation of novel metabolic and taxonomic groups of Haloarchaea.</title>
        <authorList>
            <person name="Sorokin D.Y."/>
            <person name="Elcheninov A.G."/>
            <person name="Khizhniak T.V."/>
            <person name="Kolganova T.V."/>
            <person name="Kublanov I.V."/>
        </authorList>
    </citation>
    <scope>NUCLEOTIDE SEQUENCE</scope>
    <source>
        <strain evidence="10 11">AArc-m2/3/4</strain>
        <strain evidence="9">AArc-xg1-1</strain>
    </source>
</reference>
<feature type="domain" description="ABC transmembrane type-1" evidence="8">
    <location>
        <begin position="83"/>
        <end position="295"/>
    </location>
</feature>
<keyword evidence="4 7" id="KW-0812">Transmembrane</keyword>
<evidence type="ECO:0000256" key="5">
    <source>
        <dbReference type="ARBA" id="ARBA00022989"/>
    </source>
</evidence>
<name>A0AAP2Z305_9EURY</name>
<dbReference type="RefSeq" id="WP_338005796.1">
    <property type="nucleotide sequence ID" value="NZ_JAOPKA010000020.1"/>
</dbReference>
<comment type="subcellular location">
    <subcellularLocation>
        <location evidence="1 7">Cell membrane</location>
        <topology evidence="1 7">Multi-pass membrane protein</topology>
    </subcellularLocation>
</comment>
<protein>
    <submittedName>
        <fullName evidence="9">ABC transporter permease</fullName>
    </submittedName>
</protein>
<evidence type="ECO:0000256" key="3">
    <source>
        <dbReference type="ARBA" id="ARBA00022475"/>
    </source>
</evidence>
<dbReference type="InterPro" id="IPR035906">
    <property type="entry name" value="MetI-like_sf"/>
</dbReference>
<evidence type="ECO:0000313" key="11">
    <source>
        <dbReference type="Proteomes" id="UP001320972"/>
    </source>
</evidence>
<evidence type="ECO:0000256" key="4">
    <source>
        <dbReference type="ARBA" id="ARBA00022692"/>
    </source>
</evidence>
<dbReference type="InterPro" id="IPR000515">
    <property type="entry name" value="MetI-like"/>
</dbReference>
<feature type="transmembrane region" description="Helical" evidence="7">
    <location>
        <begin position="122"/>
        <end position="143"/>
    </location>
</feature>
<evidence type="ECO:0000256" key="7">
    <source>
        <dbReference type="RuleBase" id="RU363032"/>
    </source>
</evidence>
<evidence type="ECO:0000256" key="6">
    <source>
        <dbReference type="ARBA" id="ARBA00023136"/>
    </source>
</evidence>
<sequence>MPGGPREYLQRQLRQNPMQYGLPEDATEQDIQYYLDEFLVVPPDRTIYEAFFEYMINIHQGDFGVSYIYSPGTPVVELIAAAAPWTIFISSIAMVYMLVATILFGSFMAYYEGTKFDMGMTIGMLFNGGIPYYIVAIILLYFVGYQLEWFPTGGRYNTEYQPGYNLDFIGSAFYHAVLPSLSFILTGFGASALSLRAHAIRILGEDYIRAARIRGLSSYKISTRYLARNSLLPMWTSIMIGLSGLLGGAVIMETIFAYQGMGLLMFEATIARDFPLLTANLVLITFMFVLGTILADLTYALIDPRAEQASMG</sequence>
<dbReference type="EMBL" id="JAOPKB010000009">
    <property type="protein sequence ID" value="MCU4974066.1"/>
    <property type="molecule type" value="Genomic_DNA"/>
</dbReference>
<comment type="caution">
    <text evidence="9">The sequence shown here is derived from an EMBL/GenBank/DDBJ whole genome shotgun (WGS) entry which is preliminary data.</text>
</comment>
<dbReference type="PANTHER" id="PTHR43163:SF6">
    <property type="entry name" value="DIPEPTIDE TRANSPORT SYSTEM PERMEASE PROTEIN DPPB-RELATED"/>
    <property type="match status" value="1"/>
</dbReference>
<feature type="transmembrane region" description="Helical" evidence="7">
    <location>
        <begin position="234"/>
        <end position="258"/>
    </location>
</feature>
<feature type="transmembrane region" description="Helical" evidence="7">
    <location>
        <begin position="172"/>
        <end position="193"/>
    </location>
</feature>
<proteinExistence type="inferred from homology"/>
<evidence type="ECO:0000256" key="2">
    <source>
        <dbReference type="ARBA" id="ARBA00022448"/>
    </source>
</evidence>
<keyword evidence="5 7" id="KW-1133">Transmembrane helix</keyword>
<dbReference type="AlphaFoldDB" id="A0AAP2Z305"/>
<dbReference type="SUPFAM" id="SSF161098">
    <property type="entry name" value="MetI-like"/>
    <property type="match status" value="1"/>
</dbReference>
<organism evidence="9 12">
    <name type="scientific">Natronoglomus mannanivorans</name>
    <dbReference type="NCBI Taxonomy" id="2979990"/>
    <lineage>
        <taxon>Archaea</taxon>
        <taxon>Methanobacteriati</taxon>
        <taxon>Methanobacteriota</taxon>
        <taxon>Stenosarchaea group</taxon>
        <taxon>Halobacteria</taxon>
        <taxon>Halobacteriales</taxon>
        <taxon>Natrialbaceae</taxon>
        <taxon>Natronoglomus</taxon>
    </lineage>
</organism>
<evidence type="ECO:0000313" key="9">
    <source>
        <dbReference type="EMBL" id="MCU4743987.1"/>
    </source>
</evidence>